<organism evidence="2 3">
    <name type="scientific">Melipona quadrifasciata</name>
    <dbReference type="NCBI Taxonomy" id="166423"/>
    <lineage>
        <taxon>Eukaryota</taxon>
        <taxon>Metazoa</taxon>
        <taxon>Ecdysozoa</taxon>
        <taxon>Arthropoda</taxon>
        <taxon>Hexapoda</taxon>
        <taxon>Insecta</taxon>
        <taxon>Pterygota</taxon>
        <taxon>Neoptera</taxon>
        <taxon>Endopterygota</taxon>
        <taxon>Hymenoptera</taxon>
        <taxon>Apocrita</taxon>
        <taxon>Aculeata</taxon>
        <taxon>Apoidea</taxon>
        <taxon>Anthophila</taxon>
        <taxon>Apidae</taxon>
        <taxon>Melipona</taxon>
    </lineage>
</organism>
<dbReference type="STRING" id="166423.A0A0M9ADK7"/>
<dbReference type="CDD" id="cd21931">
    <property type="entry name" value="TD_EMAP-like"/>
    <property type="match status" value="1"/>
</dbReference>
<dbReference type="EMBL" id="KQ435692">
    <property type="protein sequence ID" value="KOX81123.1"/>
    <property type="molecule type" value="Genomic_DNA"/>
</dbReference>
<dbReference type="Proteomes" id="UP000053105">
    <property type="component" value="Unassembled WGS sequence"/>
</dbReference>
<gene>
    <name evidence="2" type="ORF">WN51_10048</name>
</gene>
<reference evidence="2 3" key="1">
    <citation type="submission" date="2015-07" db="EMBL/GenBank/DDBJ databases">
        <title>The genome of Melipona quadrifasciata.</title>
        <authorList>
            <person name="Pan H."/>
            <person name="Kapheim K."/>
        </authorList>
    </citation>
    <scope>NUCLEOTIDE SEQUENCE [LARGE SCALE GENOMIC DNA]</scope>
    <source>
        <strain evidence="2">0111107301</strain>
        <tissue evidence="2">Whole body</tissue>
    </source>
</reference>
<evidence type="ECO:0000313" key="3">
    <source>
        <dbReference type="Proteomes" id="UP000053105"/>
    </source>
</evidence>
<evidence type="ECO:0000313" key="2">
    <source>
        <dbReference type="EMBL" id="KOX81123.1"/>
    </source>
</evidence>
<dbReference type="InterPro" id="IPR049813">
    <property type="entry name" value="Elp-1-like_TD"/>
</dbReference>
<dbReference type="OrthoDB" id="47802at2759"/>
<evidence type="ECO:0000256" key="1">
    <source>
        <dbReference type="SAM" id="MobiDB-lite"/>
    </source>
</evidence>
<feature type="region of interest" description="Disordered" evidence="1">
    <location>
        <begin position="159"/>
        <end position="231"/>
    </location>
</feature>
<name>A0A0M9ADK7_9HYME</name>
<keyword evidence="3" id="KW-1185">Reference proteome</keyword>
<accession>A0A0M9ADK7</accession>
<feature type="compositionally biased region" description="Basic and acidic residues" evidence="1">
    <location>
        <begin position="75"/>
        <end position="87"/>
    </location>
</feature>
<feature type="compositionally biased region" description="Polar residues" evidence="1">
    <location>
        <begin position="192"/>
        <end position="231"/>
    </location>
</feature>
<dbReference type="AlphaFoldDB" id="A0A0M9ADK7"/>
<proteinExistence type="predicted"/>
<sequence>MKEFHKVYDVLLYVSFIKQEFPFTDEMLECETGSLLGRVADLERQSLAQRDEIVCLRATLADALRRIALLEGREKREDERNERRNERIVSSPLRNGHVSLRTRSSKTATGIRPFVPHSGPAIFRSRRNGNRESVRAFLRLASQNQLNLIFRRSVHYQSTGSLHSDSPSSSSVSPVPSPSPRATPLPVARSPTARSNGPPQSSLRRAKRWSSTGDFTHSPQNQGNNSQLVSNRFSASTKSLFNLFKPPALNNVKHG</sequence>
<feature type="region of interest" description="Disordered" evidence="1">
    <location>
        <begin position="75"/>
        <end position="97"/>
    </location>
</feature>
<protein>
    <submittedName>
        <fullName evidence="2">Uncharacterized protein</fullName>
    </submittedName>
</protein>